<dbReference type="PANTHER" id="PTHR30160:SF1">
    <property type="entry name" value="LIPOPOLYSACCHARIDE 1,2-N-ACETYLGLUCOSAMINETRANSFERASE-RELATED"/>
    <property type="match status" value="1"/>
</dbReference>
<sequence length="327" mass="36332">MKKILIIQTAFIGDVVLATSLVEKLHQQYPDCAISFLVRGGNQHLLEGHPFLKEVLVWNKGAHKLRNLFRLLQVIRLEKYDAVISAHRFASSGILTGFSKAKYRVGFKKNPFSFKFTHKVLHKIGNGKHEIERNQKLIEFLTDKNPAKPKLYPSKLAFEKAQSLSNGHQIICMAPASVWQTKQLPKSKWLDLIKRYNAEKIQIYLLGGPNDAAQNESLMAASSQGNVKNLAGELSFLESAALMQKATMNFVNDSGPLHFASAMNAPVTAFFCSTVPAFGFGPLSDQSRIVENMDDLACRPCGLHGFNKCPKGDFKCGNDIDISAIKL</sequence>
<dbReference type="Proteomes" id="UP000249248">
    <property type="component" value="Unassembled WGS sequence"/>
</dbReference>
<dbReference type="InterPro" id="IPR051199">
    <property type="entry name" value="LPS_LOS_Heptosyltrfase"/>
</dbReference>
<dbReference type="GO" id="GO:0008713">
    <property type="term" value="F:ADP-heptose-lipopolysaccharide heptosyltransferase activity"/>
    <property type="evidence" value="ECO:0007669"/>
    <property type="project" value="TreeGrafter"/>
</dbReference>
<dbReference type="CDD" id="cd03789">
    <property type="entry name" value="GT9_LPS_heptosyltransferase"/>
    <property type="match status" value="1"/>
</dbReference>
<keyword evidence="1" id="KW-0328">Glycosyltransferase</keyword>
<evidence type="ECO:0000313" key="4">
    <source>
        <dbReference type="Proteomes" id="UP000249248"/>
    </source>
</evidence>
<reference evidence="3 4" key="1">
    <citation type="submission" date="2018-06" db="EMBL/GenBank/DDBJ databases">
        <title>The draft genome sequence of Crocinitomix sp. SM1701.</title>
        <authorList>
            <person name="Zhang X."/>
        </authorList>
    </citation>
    <scope>NUCLEOTIDE SEQUENCE [LARGE SCALE GENOMIC DNA]</scope>
    <source>
        <strain evidence="3 4">SM1701</strain>
    </source>
</reference>
<organism evidence="3 4">
    <name type="scientific">Putridiphycobacter roseus</name>
    <dbReference type="NCBI Taxonomy" id="2219161"/>
    <lineage>
        <taxon>Bacteria</taxon>
        <taxon>Pseudomonadati</taxon>
        <taxon>Bacteroidota</taxon>
        <taxon>Flavobacteriia</taxon>
        <taxon>Flavobacteriales</taxon>
        <taxon>Crocinitomicaceae</taxon>
        <taxon>Putridiphycobacter</taxon>
    </lineage>
</organism>
<dbReference type="InterPro" id="IPR002201">
    <property type="entry name" value="Glyco_trans_9"/>
</dbReference>
<dbReference type="OrthoDB" id="9772349at2"/>
<keyword evidence="4" id="KW-1185">Reference proteome</keyword>
<dbReference type="Gene3D" id="3.40.50.2000">
    <property type="entry name" value="Glycogen Phosphorylase B"/>
    <property type="match status" value="2"/>
</dbReference>
<evidence type="ECO:0000313" key="3">
    <source>
        <dbReference type="EMBL" id="PZE15716.1"/>
    </source>
</evidence>
<dbReference type="Pfam" id="PF01075">
    <property type="entry name" value="Glyco_transf_9"/>
    <property type="match status" value="1"/>
</dbReference>
<dbReference type="EMBL" id="QKSB01000018">
    <property type="protein sequence ID" value="PZE15716.1"/>
    <property type="molecule type" value="Genomic_DNA"/>
</dbReference>
<dbReference type="GO" id="GO:0009244">
    <property type="term" value="P:lipopolysaccharide core region biosynthetic process"/>
    <property type="evidence" value="ECO:0007669"/>
    <property type="project" value="TreeGrafter"/>
</dbReference>
<evidence type="ECO:0000256" key="1">
    <source>
        <dbReference type="ARBA" id="ARBA00022676"/>
    </source>
</evidence>
<dbReference type="AlphaFoldDB" id="A0A2W1NC77"/>
<proteinExistence type="predicted"/>
<accession>A0A2W1NC77</accession>
<evidence type="ECO:0000256" key="2">
    <source>
        <dbReference type="ARBA" id="ARBA00022679"/>
    </source>
</evidence>
<dbReference type="SUPFAM" id="SSF53756">
    <property type="entry name" value="UDP-Glycosyltransferase/glycogen phosphorylase"/>
    <property type="match status" value="1"/>
</dbReference>
<dbReference type="PANTHER" id="PTHR30160">
    <property type="entry name" value="TETRAACYLDISACCHARIDE 4'-KINASE-RELATED"/>
    <property type="match status" value="1"/>
</dbReference>
<name>A0A2W1NC77_9FLAO</name>
<gene>
    <name evidence="3" type="ORF">DNU06_16600</name>
</gene>
<dbReference type="RefSeq" id="WP_111064630.1">
    <property type="nucleotide sequence ID" value="NZ_JBHUCU010000013.1"/>
</dbReference>
<keyword evidence="2 3" id="KW-0808">Transferase</keyword>
<protein>
    <submittedName>
        <fullName evidence="3">Glycosyltransferase family 9 protein</fullName>
    </submittedName>
</protein>
<dbReference type="GO" id="GO:0005829">
    <property type="term" value="C:cytosol"/>
    <property type="evidence" value="ECO:0007669"/>
    <property type="project" value="TreeGrafter"/>
</dbReference>
<comment type="caution">
    <text evidence="3">The sequence shown here is derived from an EMBL/GenBank/DDBJ whole genome shotgun (WGS) entry which is preliminary data.</text>
</comment>